<feature type="signal peptide" evidence="2">
    <location>
        <begin position="1"/>
        <end position="21"/>
    </location>
</feature>
<organism evidence="3 4">
    <name type="scientific">Paramagnetospirillum magneticum (strain ATCC 700264 / AMB-1)</name>
    <name type="common">Magnetospirillum magneticum</name>
    <dbReference type="NCBI Taxonomy" id="342108"/>
    <lineage>
        <taxon>Bacteria</taxon>
        <taxon>Pseudomonadati</taxon>
        <taxon>Pseudomonadota</taxon>
        <taxon>Alphaproteobacteria</taxon>
        <taxon>Rhodospirillales</taxon>
        <taxon>Magnetospirillaceae</taxon>
        <taxon>Paramagnetospirillum</taxon>
    </lineage>
</organism>
<evidence type="ECO:0000256" key="1">
    <source>
        <dbReference type="SAM" id="MobiDB-lite"/>
    </source>
</evidence>
<dbReference type="Proteomes" id="UP000007058">
    <property type="component" value="Chromosome"/>
</dbReference>
<dbReference type="OrthoDB" id="6848942at2"/>
<reference evidence="3 4" key="1">
    <citation type="journal article" date="2005" name="DNA Res.">
        <title>Complete genome sequence of the facultative anaerobic magnetotactic bacterium Magnetospirillum sp. strain AMB-1.</title>
        <authorList>
            <person name="Matsunaga T."/>
            <person name="Okamura Y."/>
            <person name="Fukuda Y."/>
            <person name="Wahyudi A.T."/>
            <person name="Murase Y."/>
            <person name="Takeyama H."/>
        </authorList>
    </citation>
    <scope>NUCLEOTIDE SEQUENCE [LARGE SCALE GENOMIC DNA]</scope>
    <source>
        <strain evidence="4">ATCC 700264 / AMB-1</strain>
    </source>
</reference>
<feature type="compositionally biased region" description="Pro residues" evidence="1">
    <location>
        <begin position="325"/>
        <end position="334"/>
    </location>
</feature>
<evidence type="ECO:0008006" key="5">
    <source>
        <dbReference type="Google" id="ProtNLM"/>
    </source>
</evidence>
<evidence type="ECO:0000256" key="2">
    <source>
        <dbReference type="SAM" id="SignalP"/>
    </source>
</evidence>
<keyword evidence="4" id="KW-1185">Reference proteome</keyword>
<accession>Q2W6C4</accession>
<feature type="region of interest" description="Disordered" evidence="1">
    <location>
        <begin position="106"/>
        <end position="143"/>
    </location>
</feature>
<name>Q2W6C4_PARM1</name>
<dbReference type="KEGG" id="mag:amb1797"/>
<dbReference type="EMBL" id="AP007255">
    <property type="protein sequence ID" value="BAE50601.1"/>
    <property type="molecule type" value="Genomic_DNA"/>
</dbReference>
<keyword evidence="2" id="KW-0732">Signal</keyword>
<proteinExistence type="predicted"/>
<feature type="chain" id="PRO_5004218212" description="FlgO domain-containing protein" evidence="2">
    <location>
        <begin position="22"/>
        <end position="390"/>
    </location>
</feature>
<feature type="compositionally biased region" description="Basic and acidic residues" evidence="1">
    <location>
        <begin position="129"/>
        <end position="143"/>
    </location>
</feature>
<dbReference type="RefSeq" id="WP_011384202.1">
    <property type="nucleotide sequence ID" value="NC_007626.1"/>
</dbReference>
<feature type="compositionally biased region" description="Polar residues" evidence="1">
    <location>
        <begin position="117"/>
        <end position="128"/>
    </location>
</feature>
<protein>
    <recommendedName>
        <fullName evidence="5">FlgO domain-containing protein</fullName>
    </recommendedName>
</protein>
<feature type="region of interest" description="Disordered" evidence="1">
    <location>
        <begin position="239"/>
        <end position="286"/>
    </location>
</feature>
<evidence type="ECO:0000313" key="4">
    <source>
        <dbReference type="Proteomes" id="UP000007058"/>
    </source>
</evidence>
<evidence type="ECO:0000313" key="3">
    <source>
        <dbReference type="EMBL" id="BAE50601.1"/>
    </source>
</evidence>
<dbReference type="AlphaFoldDB" id="Q2W6C4"/>
<feature type="region of interest" description="Disordered" evidence="1">
    <location>
        <begin position="319"/>
        <end position="390"/>
    </location>
</feature>
<sequence>MIPRILAVSALALLVALPASAQTVGAKVPPYQPPPKVAPPVRDGGEALDAIAARPDPFKPQDDVIAHFRDAYAQAGRPRLTIWWNRQLSDTLAQWYSESRTVTADKTRNATEGDLTLKQSGGRQSVTETQRRTGDSAERPAREETWDWEFQDGFLAPFLQADAQIVDRTVVTRIMGAGAEEIDPKTVEVMVMQTMADVMIEVLVADSALSTTGYELRARIIDVKTGRVLGMVNSRSLKEWQKTDKATASQRGFELPDEDDDSFGPERADQRYKATSSGYERRRKPPKLAVISHNLATNVMSAMLPRLESGALPVARTAPAAPAAITPPPAPPQSETPAQAKPAPNDSAVPLPQVETKPLPAPDKAAKAEPQKVETGPAAEEPPMPRPTKQ</sequence>
<gene>
    <name evidence="3" type="ordered locus">amb1797</name>
</gene>
<dbReference type="HOGENOM" id="CLU_707502_0_0_5"/>
<feature type="compositionally biased region" description="Pro residues" evidence="1">
    <location>
        <begin position="380"/>
        <end position="390"/>
    </location>
</feature>
<dbReference type="STRING" id="342108.amb1797"/>